<feature type="domain" description="RCK N-terminal" evidence="1">
    <location>
        <begin position="1"/>
        <end position="118"/>
    </location>
</feature>
<accession>A0A9W6CVH9</accession>
<gene>
    <name evidence="3" type="ORF">DAMNIGENAA_07320</name>
</gene>
<dbReference type="PROSITE" id="PS51202">
    <property type="entry name" value="RCK_C"/>
    <property type="match status" value="1"/>
</dbReference>
<dbReference type="AlphaFoldDB" id="A0A9W6CVH9"/>
<keyword evidence="4" id="KW-1185">Reference proteome</keyword>
<dbReference type="InterPro" id="IPR036721">
    <property type="entry name" value="RCK_C_sf"/>
</dbReference>
<protein>
    <submittedName>
        <fullName evidence="3">Potassium transporter Trk</fullName>
    </submittedName>
</protein>
<dbReference type="Pfam" id="PF02080">
    <property type="entry name" value="TrkA_C"/>
    <property type="match status" value="1"/>
</dbReference>
<dbReference type="InterPro" id="IPR050721">
    <property type="entry name" value="Trk_Ktr_HKT_K-transport"/>
</dbReference>
<dbReference type="PANTHER" id="PTHR43833">
    <property type="entry name" value="POTASSIUM CHANNEL PROTEIN 2-RELATED-RELATED"/>
    <property type="match status" value="1"/>
</dbReference>
<evidence type="ECO:0000313" key="3">
    <source>
        <dbReference type="EMBL" id="GLI33299.1"/>
    </source>
</evidence>
<proteinExistence type="predicted"/>
<dbReference type="RefSeq" id="WP_281792313.1">
    <property type="nucleotide sequence ID" value="NZ_BSDR01000001.1"/>
</dbReference>
<dbReference type="Gene3D" id="3.30.70.1450">
    <property type="entry name" value="Regulator of K+ conductance, C-terminal domain"/>
    <property type="match status" value="1"/>
</dbReference>
<dbReference type="InterPro" id="IPR003148">
    <property type="entry name" value="RCK_N"/>
</dbReference>
<dbReference type="GO" id="GO:0006813">
    <property type="term" value="P:potassium ion transport"/>
    <property type="evidence" value="ECO:0007669"/>
    <property type="project" value="InterPro"/>
</dbReference>
<sequence>MRQIAIIGLGNFGYYLGRELYSKGYDVIGLDSQQEAVQKAKNEISEAVLADGTDRDTLLALGIPQVDLAVVTIGTNMLASIMTTFHLKEMGVKRVYAKALSEEHGQVLMRMGADEILFPEKDLACSLARRIENPNLLEYLPSIQDYGIFEVSNPKGLMGKSLRDLDMINRYGIQVIAIREGEDKRLAFIPKADYVIKANDVMILLGSNQSMDEFLEEIEYEQK</sequence>
<evidence type="ECO:0000259" key="2">
    <source>
        <dbReference type="PROSITE" id="PS51202"/>
    </source>
</evidence>
<name>A0A9W6CVH9_9BACT</name>
<dbReference type="InterPro" id="IPR036291">
    <property type="entry name" value="NAD(P)-bd_dom_sf"/>
</dbReference>
<dbReference type="Gene3D" id="3.40.50.720">
    <property type="entry name" value="NAD(P)-binding Rossmann-like Domain"/>
    <property type="match status" value="1"/>
</dbReference>
<organism evidence="3 4">
    <name type="scientific">Desulforhabdus amnigena</name>
    <dbReference type="NCBI Taxonomy" id="40218"/>
    <lineage>
        <taxon>Bacteria</taxon>
        <taxon>Pseudomonadati</taxon>
        <taxon>Thermodesulfobacteriota</taxon>
        <taxon>Syntrophobacteria</taxon>
        <taxon>Syntrophobacterales</taxon>
        <taxon>Syntrophobacteraceae</taxon>
        <taxon>Desulforhabdus</taxon>
    </lineage>
</organism>
<dbReference type="GO" id="GO:0008324">
    <property type="term" value="F:monoatomic cation transmembrane transporter activity"/>
    <property type="evidence" value="ECO:0007669"/>
    <property type="project" value="InterPro"/>
</dbReference>
<dbReference type="InterPro" id="IPR006037">
    <property type="entry name" value="RCK_C"/>
</dbReference>
<comment type="caution">
    <text evidence="3">The sequence shown here is derived from an EMBL/GenBank/DDBJ whole genome shotgun (WGS) entry which is preliminary data.</text>
</comment>
<dbReference type="Pfam" id="PF02254">
    <property type="entry name" value="TrkA_N"/>
    <property type="match status" value="1"/>
</dbReference>
<dbReference type="EMBL" id="BSDR01000001">
    <property type="protein sequence ID" value="GLI33299.1"/>
    <property type="molecule type" value="Genomic_DNA"/>
</dbReference>
<dbReference type="PANTHER" id="PTHR43833:SF7">
    <property type="entry name" value="KTR SYSTEM POTASSIUM UPTAKE PROTEIN C"/>
    <property type="match status" value="1"/>
</dbReference>
<feature type="domain" description="RCK C-terminal" evidence="2">
    <location>
        <begin position="134"/>
        <end position="220"/>
    </location>
</feature>
<dbReference type="Proteomes" id="UP001144372">
    <property type="component" value="Unassembled WGS sequence"/>
</dbReference>
<reference evidence="3" key="1">
    <citation type="submission" date="2022-12" db="EMBL/GenBank/DDBJ databases">
        <title>Reference genome sequencing for broad-spectrum identification of bacterial and archaeal isolates by mass spectrometry.</title>
        <authorList>
            <person name="Sekiguchi Y."/>
            <person name="Tourlousse D.M."/>
        </authorList>
    </citation>
    <scope>NUCLEOTIDE SEQUENCE</scope>
    <source>
        <strain evidence="3">ASRB1</strain>
    </source>
</reference>
<evidence type="ECO:0000259" key="1">
    <source>
        <dbReference type="PROSITE" id="PS51201"/>
    </source>
</evidence>
<dbReference type="SUPFAM" id="SSF116726">
    <property type="entry name" value="TrkA C-terminal domain-like"/>
    <property type="match status" value="1"/>
</dbReference>
<dbReference type="SUPFAM" id="SSF51735">
    <property type="entry name" value="NAD(P)-binding Rossmann-fold domains"/>
    <property type="match status" value="1"/>
</dbReference>
<dbReference type="PROSITE" id="PS51201">
    <property type="entry name" value="RCK_N"/>
    <property type="match status" value="1"/>
</dbReference>
<evidence type="ECO:0000313" key="4">
    <source>
        <dbReference type="Proteomes" id="UP001144372"/>
    </source>
</evidence>